<dbReference type="NCBIfam" id="TIGR00696">
    <property type="entry name" value="wecG_tagA_cpsF"/>
    <property type="match status" value="1"/>
</dbReference>
<dbReference type="RefSeq" id="WP_021284522.1">
    <property type="nucleotide sequence ID" value="NZ_JAGGLL010000062.1"/>
</dbReference>
<evidence type="ECO:0000256" key="2">
    <source>
        <dbReference type="ARBA" id="ARBA00022679"/>
    </source>
</evidence>
<evidence type="ECO:0000313" key="6">
    <source>
        <dbReference type="EMBL" id="MBP2024339.1"/>
    </source>
</evidence>
<dbReference type="InterPro" id="IPR034714">
    <property type="entry name" value="TagA_TarA"/>
</dbReference>
<dbReference type="GO" id="GO:0047244">
    <property type="term" value="F:N-acetylglucosaminyldiphosphoundecaprenol N-acetyl-beta-D-mannosaminyltransferase activity"/>
    <property type="evidence" value="ECO:0007669"/>
    <property type="project" value="UniProtKB-EC"/>
</dbReference>
<keyword evidence="7" id="KW-1185">Reference proteome</keyword>
<dbReference type="EC" id="2.4.1.187" evidence="5"/>
<dbReference type="Proteomes" id="UP001519308">
    <property type="component" value="Unassembled WGS sequence"/>
</dbReference>
<reference evidence="6 7" key="1">
    <citation type="submission" date="2021-03" db="EMBL/GenBank/DDBJ databases">
        <title>Genomic Encyclopedia of Type Strains, Phase IV (KMG-IV): sequencing the most valuable type-strain genomes for metagenomic binning, comparative biology and taxonomic classification.</title>
        <authorList>
            <person name="Goeker M."/>
        </authorList>
    </citation>
    <scope>NUCLEOTIDE SEQUENCE [LARGE SCALE GENOMIC DNA]</scope>
    <source>
        <strain evidence="6 7">DSM 28650</strain>
    </source>
</reference>
<evidence type="ECO:0000256" key="3">
    <source>
        <dbReference type="ARBA" id="ARBA00022944"/>
    </source>
</evidence>
<comment type="similarity">
    <text evidence="5">Belongs to the glycosyltransferase 26 family. TagA/TarA subfamily.</text>
</comment>
<organism evidence="6 7">
    <name type="scientific">Clostridium punense</name>
    <dbReference type="NCBI Taxonomy" id="1054297"/>
    <lineage>
        <taxon>Bacteria</taxon>
        <taxon>Bacillati</taxon>
        <taxon>Bacillota</taxon>
        <taxon>Clostridia</taxon>
        <taxon>Eubacteriales</taxon>
        <taxon>Clostridiaceae</taxon>
        <taxon>Clostridium</taxon>
    </lineage>
</organism>
<name>A0ABS4K990_9CLOT</name>
<dbReference type="InterPro" id="IPR004629">
    <property type="entry name" value="WecG_TagA_CpsF"/>
</dbReference>
<comment type="caution">
    <text evidence="6">The sequence shown here is derived from an EMBL/GenBank/DDBJ whole genome shotgun (WGS) entry which is preliminary data.</text>
</comment>
<keyword evidence="2 5" id="KW-0808">Transferase</keyword>
<proteinExistence type="inferred from homology"/>
<protein>
    <recommendedName>
        <fullName evidence="5">N-acetylglucosaminyldiphosphoundecaprenol N-acetyl-beta-D-mannosaminyltransferase</fullName>
        <ecNumber evidence="5">2.4.1.187</ecNumber>
    </recommendedName>
    <alternativeName>
        <fullName evidence="5">N-acetylmannosaminyltransferase</fullName>
    </alternativeName>
    <alternativeName>
        <fullName evidence="5">UDP-N-acetylmannosamine transferase</fullName>
    </alternativeName>
    <alternativeName>
        <fullName evidence="5">UDP-N-acetylmannosamine:N-acetylglucosaminyl pyrophosphorylundecaprenol N-acetylmannosaminyltransferase</fullName>
    </alternativeName>
</protein>
<evidence type="ECO:0000313" key="7">
    <source>
        <dbReference type="Proteomes" id="UP001519308"/>
    </source>
</evidence>
<keyword evidence="4 5" id="KW-0961">Cell wall biogenesis/degradation</keyword>
<dbReference type="PANTHER" id="PTHR34136">
    <property type="match status" value="1"/>
</dbReference>
<keyword evidence="1 5" id="KW-0328">Glycosyltransferase</keyword>
<dbReference type="CDD" id="cd06533">
    <property type="entry name" value="Glyco_transf_WecG_TagA"/>
    <property type="match status" value="1"/>
</dbReference>
<comment type="function">
    <text evidence="5">Catalyzes the conversion of GlcNAc-PP-undecaprenol into ManNAc-GlcNAc-PP-undecaprenol, the first committed lipid intermediate in the de novo synthesis of teichoic acid.</text>
</comment>
<comment type="pathway">
    <text evidence="5">Cell wall biogenesis; teichoic acid biosynthesis.</text>
</comment>
<evidence type="ECO:0000256" key="1">
    <source>
        <dbReference type="ARBA" id="ARBA00022676"/>
    </source>
</evidence>
<keyword evidence="3 5" id="KW-0777">Teichoic acid biosynthesis</keyword>
<sequence>MSTKLLKYNIYSDTKSNLINEVFKYKKVHIVSGNPEILFQGLNNDSLFQNFTADNTIIIPDGVGTVIASRIVGQPVKEKIAGIEVMEDIIKNCEEFNQGVYLVGTNEETIKKCVENLEKKYPKLKILGYHNGFFDQENCNDIIEDIKEKSPYALFVAMGAPRQENFIIKYMDELPCSIFMAVGGSFDIIAGKMNRAPKWMINMGLEWFYRVAKEPSRIKRLSSIPKFFIQVIKEK</sequence>
<dbReference type="EMBL" id="JAGGLL010000062">
    <property type="protein sequence ID" value="MBP2024339.1"/>
    <property type="molecule type" value="Genomic_DNA"/>
</dbReference>
<dbReference type="HAMAP" id="MF_02070">
    <property type="entry name" value="TagA_TarA"/>
    <property type="match status" value="1"/>
</dbReference>
<accession>A0ABS4K990</accession>
<comment type="catalytic activity">
    <reaction evidence="5">
        <text>UDP-N-acetyl-alpha-D-mannosamine + N-acetyl-alpha-D-glucosaminyl-di-trans,octa-cis-undecaprenyl diphosphate = N-acetyl-beta-D-mannosaminyl-(1-&gt;4)-N-acetyl-alpha-D-glucosaminyl di-trans,octa-cis-undecaprenyl diphosphate + UDP + H(+)</text>
        <dbReference type="Rhea" id="RHEA:16053"/>
        <dbReference type="ChEBI" id="CHEBI:15378"/>
        <dbReference type="ChEBI" id="CHEBI:58223"/>
        <dbReference type="ChEBI" id="CHEBI:62959"/>
        <dbReference type="ChEBI" id="CHEBI:68623"/>
        <dbReference type="ChEBI" id="CHEBI:132210"/>
        <dbReference type="EC" id="2.4.1.187"/>
    </reaction>
</comment>
<gene>
    <name evidence="6" type="ORF">J2Z44_004207</name>
</gene>
<evidence type="ECO:0000256" key="4">
    <source>
        <dbReference type="ARBA" id="ARBA00023316"/>
    </source>
</evidence>
<evidence type="ECO:0000256" key="5">
    <source>
        <dbReference type="HAMAP-Rule" id="MF_02070"/>
    </source>
</evidence>
<dbReference type="Pfam" id="PF03808">
    <property type="entry name" value="Glyco_tran_WecG"/>
    <property type="match status" value="1"/>
</dbReference>
<dbReference type="PANTHER" id="PTHR34136:SF1">
    <property type="entry name" value="UDP-N-ACETYL-D-MANNOSAMINURONIC ACID TRANSFERASE"/>
    <property type="match status" value="1"/>
</dbReference>